<evidence type="ECO:0000256" key="2">
    <source>
        <dbReference type="ARBA" id="ARBA00022679"/>
    </source>
</evidence>
<gene>
    <name evidence="4" type="ORF">C5F47_01640</name>
</gene>
<dbReference type="GO" id="GO:0016279">
    <property type="term" value="F:protein-lysine N-methyltransferase activity"/>
    <property type="evidence" value="ECO:0007669"/>
    <property type="project" value="InterPro"/>
</dbReference>
<name>A0A7D5QWW1_9ARCH</name>
<dbReference type="PANTHER" id="PTHR13610:SF11">
    <property type="entry name" value="METHYLTRANSFERASE DOMAIN-CONTAINING PROTEIN"/>
    <property type="match status" value="1"/>
</dbReference>
<organism evidence="4 5">
    <name type="scientific">Nitrosopumilus cobalaminigenes</name>
    <dbReference type="NCBI Taxonomy" id="1470066"/>
    <lineage>
        <taxon>Archaea</taxon>
        <taxon>Nitrososphaerota</taxon>
        <taxon>Nitrososphaeria</taxon>
        <taxon>Nitrosopumilales</taxon>
        <taxon>Nitrosopumilaceae</taxon>
        <taxon>Nitrosopumilus</taxon>
    </lineage>
</organism>
<dbReference type="InterPro" id="IPR026170">
    <property type="entry name" value="FAM173A/B"/>
</dbReference>
<dbReference type="KEGG" id="ncl:C5F47_01640"/>
<dbReference type="InterPro" id="IPR029063">
    <property type="entry name" value="SAM-dependent_MTases_sf"/>
</dbReference>
<evidence type="ECO:0000313" key="4">
    <source>
        <dbReference type="EMBL" id="QLH02356.1"/>
    </source>
</evidence>
<evidence type="ECO:0000256" key="1">
    <source>
        <dbReference type="ARBA" id="ARBA00022603"/>
    </source>
</evidence>
<dbReference type="GO" id="GO:0032259">
    <property type="term" value="P:methylation"/>
    <property type="evidence" value="ECO:0007669"/>
    <property type="project" value="UniProtKB-KW"/>
</dbReference>
<dbReference type="PANTHER" id="PTHR13610">
    <property type="entry name" value="METHYLTRANSFERASE DOMAIN-CONTAINING PROTEIN"/>
    <property type="match status" value="1"/>
</dbReference>
<dbReference type="AlphaFoldDB" id="A0A7D5QWW1"/>
<proteinExistence type="predicted"/>
<dbReference type="Gene3D" id="3.40.50.150">
    <property type="entry name" value="Vaccinia Virus protein VP39"/>
    <property type="match status" value="1"/>
</dbReference>
<keyword evidence="2 4" id="KW-0808">Transferase</keyword>
<evidence type="ECO:0000313" key="5">
    <source>
        <dbReference type="Proteomes" id="UP000509771"/>
    </source>
</evidence>
<keyword evidence="5" id="KW-1185">Reference proteome</keyword>
<dbReference type="RefSeq" id="WP_179361185.1">
    <property type="nucleotide sequence ID" value="NZ_CP026993.1"/>
</dbReference>
<keyword evidence="1 4" id="KW-0489">Methyltransferase</keyword>
<dbReference type="OrthoDB" id="6027at2157"/>
<evidence type="ECO:0000256" key="3">
    <source>
        <dbReference type="ARBA" id="ARBA00022691"/>
    </source>
</evidence>
<keyword evidence="3" id="KW-0949">S-adenosyl-L-methionine</keyword>
<dbReference type="GeneID" id="56058677"/>
<reference evidence="4 5" key="1">
    <citation type="submission" date="2018-02" db="EMBL/GenBank/DDBJ databases">
        <title>Complete genome of Nitrosopumilus cobalaminigenes HCA1.</title>
        <authorList>
            <person name="Qin W."/>
            <person name="Zheng Y."/>
            <person name="Stahl D.A."/>
        </authorList>
    </citation>
    <scope>NUCLEOTIDE SEQUENCE [LARGE SCALE GENOMIC DNA]</scope>
    <source>
        <strain evidence="4 5">HCA1</strain>
    </source>
</reference>
<dbReference type="Proteomes" id="UP000509771">
    <property type="component" value="Chromosome"/>
</dbReference>
<protein>
    <submittedName>
        <fullName evidence="4">SAM-dependent methyltransferase</fullName>
    </submittedName>
</protein>
<dbReference type="SUPFAM" id="SSF53335">
    <property type="entry name" value="S-adenosyl-L-methionine-dependent methyltransferases"/>
    <property type="match status" value="1"/>
</dbReference>
<dbReference type="EMBL" id="CP026993">
    <property type="protein sequence ID" value="QLH02356.1"/>
    <property type="molecule type" value="Genomic_DNA"/>
</dbReference>
<sequence>MKIEEYLETLPNNLLSGEDVQLPEKSFREIFKFTELGKDDIFYHLGCGDEKGISIAINEFDVKNAIGIDNNSEKIENAKKVLEKNNSKGKLICQNIEESDISDASVILFWFTDENVINKMVEKFETLKPETKIITIWGPLPDCLPDKVDFPYIINKVPFKKAQNMQEQLLAIFGVKCVDFVTAWEFAERYTKSIGSPEIKNDRFLTIIQTLMIWINAKKLGVVCGDEIPESIKTYISIMKMHFDIDFEYLLKE</sequence>
<accession>A0A7D5QWW1</accession>